<dbReference type="SUPFAM" id="SSF53098">
    <property type="entry name" value="Ribonuclease H-like"/>
    <property type="match status" value="1"/>
</dbReference>
<dbReference type="GO" id="GO:0003676">
    <property type="term" value="F:nucleic acid binding"/>
    <property type="evidence" value="ECO:0007669"/>
    <property type="project" value="InterPro"/>
</dbReference>
<name>A0A449BJ70_9MOLU</name>
<organism evidence="2 3">
    <name type="scientific">Acholeplasma hippikon</name>
    <dbReference type="NCBI Taxonomy" id="264636"/>
    <lineage>
        <taxon>Bacteria</taxon>
        <taxon>Bacillati</taxon>
        <taxon>Mycoplasmatota</taxon>
        <taxon>Mollicutes</taxon>
        <taxon>Acholeplasmatales</taxon>
        <taxon>Acholeplasmataceae</taxon>
        <taxon>Acholeplasma</taxon>
    </lineage>
</organism>
<gene>
    <name evidence="2" type="ORF">NCTC10172_00499</name>
</gene>
<dbReference type="InterPro" id="IPR012337">
    <property type="entry name" value="RNaseH-like_sf"/>
</dbReference>
<dbReference type="PANTHER" id="PTHR46889">
    <property type="entry name" value="TRANSPOSASE INSF FOR INSERTION SEQUENCE IS3B-RELATED"/>
    <property type="match status" value="1"/>
</dbReference>
<reference evidence="2 3" key="1">
    <citation type="submission" date="2019-01" db="EMBL/GenBank/DDBJ databases">
        <authorList>
            <consortium name="Pathogen Informatics"/>
        </authorList>
    </citation>
    <scope>NUCLEOTIDE SEQUENCE [LARGE SCALE GENOMIC DNA]</scope>
    <source>
        <strain evidence="2 3">NCTC10172</strain>
    </source>
</reference>
<protein>
    <submittedName>
        <fullName evidence="2">Integrase core domain</fullName>
    </submittedName>
</protein>
<dbReference type="KEGG" id="ahk:NCTC10172_00499"/>
<dbReference type="Pfam" id="PF13683">
    <property type="entry name" value="rve_3"/>
    <property type="match status" value="1"/>
</dbReference>
<evidence type="ECO:0000313" key="3">
    <source>
        <dbReference type="Proteomes" id="UP000290909"/>
    </source>
</evidence>
<accession>A0A449BJ70</accession>
<dbReference type="EMBL" id="LR215050">
    <property type="protein sequence ID" value="VEU82488.1"/>
    <property type="molecule type" value="Genomic_DNA"/>
</dbReference>
<keyword evidence="3" id="KW-1185">Reference proteome</keyword>
<feature type="domain" description="Integrase catalytic" evidence="1">
    <location>
        <begin position="99"/>
        <end position="267"/>
    </location>
</feature>
<evidence type="ECO:0000313" key="2">
    <source>
        <dbReference type="EMBL" id="VEU82488.1"/>
    </source>
</evidence>
<dbReference type="Proteomes" id="UP000290909">
    <property type="component" value="Chromosome"/>
</dbReference>
<proteinExistence type="predicted"/>
<dbReference type="Gene3D" id="3.30.420.10">
    <property type="entry name" value="Ribonuclease H-like superfamily/Ribonuclease H"/>
    <property type="match status" value="1"/>
</dbReference>
<dbReference type="InterPro" id="IPR050900">
    <property type="entry name" value="Transposase_IS3/IS150/IS904"/>
</dbReference>
<sequence>MSVSRSGYYKWVKRKGIINRYQANRLWLIEEIKETYVKHKIWGYKHRASYIRDKTNWYFSDLLCHKCCKLLGIRSKARIKRHKAGKEHEIYPNLLHDFDASRPFEKVCTDTTILTHKSGKYDWNLYIDLFDNTIIAYDIRRSNYGLSPINHYNAAKNFIDEKEKRGYMNLDTIVHSDQGAIYTSRGFNSLFNHTIKRSMSRIATPTDNPIVESLNGWIKDELKYDYDFYHSDKPLEIIKKYVAYFNNERLAYSLKYKTPIQYRTELGFR</sequence>
<dbReference type="PANTHER" id="PTHR46889:SF4">
    <property type="entry name" value="TRANSPOSASE INSO FOR INSERTION SEQUENCE ELEMENT IS911B-RELATED"/>
    <property type="match status" value="1"/>
</dbReference>
<dbReference type="InterPro" id="IPR001584">
    <property type="entry name" value="Integrase_cat-core"/>
</dbReference>
<dbReference type="GO" id="GO:0015074">
    <property type="term" value="P:DNA integration"/>
    <property type="evidence" value="ECO:0007669"/>
    <property type="project" value="InterPro"/>
</dbReference>
<dbReference type="AlphaFoldDB" id="A0A449BJ70"/>
<evidence type="ECO:0000259" key="1">
    <source>
        <dbReference type="PROSITE" id="PS50994"/>
    </source>
</evidence>
<dbReference type="InterPro" id="IPR036397">
    <property type="entry name" value="RNaseH_sf"/>
</dbReference>
<dbReference type="PROSITE" id="PS50994">
    <property type="entry name" value="INTEGRASE"/>
    <property type="match status" value="1"/>
</dbReference>